<dbReference type="Proteomes" id="UP000565628">
    <property type="component" value="Unassembled WGS sequence"/>
</dbReference>
<feature type="transmembrane region" description="Helical" evidence="8">
    <location>
        <begin position="73"/>
        <end position="94"/>
    </location>
</feature>
<dbReference type="Proteomes" id="UP000548082">
    <property type="component" value="Unassembled WGS sequence"/>
</dbReference>
<dbReference type="EMBL" id="JAARPT010000012">
    <property type="protein sequence ID" value="MBC1403033.1"/>
    <property type="molecule type" value="Genomic_DNA"/>
</dbReference>
<evidence type="ECO:0000256" key="2">
    <source>
        <dbReference type="ARBA" id="ARBA00022448"/>
    </source>
</evidence>
<evidence type="ECO:0000313" key="36">
    <source>
        <dbReference type="Proteomes" id="UP000539064"/>
    </source>
</evidence>
<dbReference type="EMBL" id="JAARZA010000001">
    <property type="protein sequence ID" value="MBC2238887.1"/>
    <property type="molecule type" value="Genomic_DNA"/>
</dbReference>
<feature type="transmembrane region" description="Helical" evidence="8">
    <location>
        <begin position="258"/>
        <end position="278"/>
    </location>
</feature>
<evidence type="ECO:0000313" key="45">
    <source>
        <dbReference type="Proteomes" id="UP000550367"/>
    </source>
</evidence>
<evidence type="ECO:0000313" key="41">
    <source>
        <dbReference type="Proteomes" id="UP000544413"/>
    </source>
</evidence>
<evidence type="ECO:0000313" key="40">
    <source>
        <dbReference type="Proteomes" id="UP000543379"/>
    </source>
</evidence>
<dbReference type="EMBL" id="JAARPL010000008">
    <property type="protein sequence ID" value="MBC1373100.1"/>
    <property type="molecule type" value="Genomic_DNA"/>
</dbReference>
<evidence type="ECO:0000313" key="49">
    <source>
        <dbReference type="Proteomes" id="UP000585696"/>
    </source>
</evidence>
<dbReference type="InterPro" id="IPR035906">
    <property type="entry name" value="MetI-like_sf"/>
</dbReference>
<comment type="similarity">
    <text evidence="8">Belongs to the binding-protein-dependent transport system permease family.</text>
</comment>
<dbReference type="PANTHER" id="PTHR30193">
    <property type="entry name" value="ABC TRANSPORTER PERMEASE PROTEIN"/>
    <property type="match status" value="1"/>
</dbReference>
<evidence type="ECO:0000313" key="16">
    <source>
        <dbReference type="EMBL" id="MBC1560479.1"/>
    </source>
</evidence>
<dbReference type="EMBL" id="JAAROL010000001">
    <property type="protein sequence ID" value="MBC1330946.1"/>
    <property type="molecule type" value="Genomic_DNA"/>
</dbReference>
<evidence type="ECO:0000313" key="42">
    <source>
        <dbReference type="Proteomes" id="UP000546244"/>
    </source>
</evidence>
<evidence type="ECO:0000313" key="31">
    <source>
        <dbReference type="Proteomes" id="UP000029844"/>
    </source>
</evidence>
<evidence type="ECO:0000256" key="5">
    <source>
        <dbReference type="ARBA" id="ARBA00022989"/>
    </source>
</evidence>
<keyword evidence="7 8" id="KW-0472">Membrane</keyword>
<evidence type="ECO:0000313" key="21">
    <source>
        <dbReference type="EMBL" id="MBC1795091.1"/>
    </source>
</evidence>
<evidence type="ECO:0000313" key="33">
    <source>
        <dbReference type="Proteomes" id="UP000529446"/>
    </source>
</evidence>
<dbReference type="CDD" id="cd06261">
    <property type="entry name" value="TM_PBP2"/>
    <property type="match status" value="1"/>
</dbReference>
<evidence type="ECO:0000313" key="17">
    <source>
        <dbReference type="EMBL" id="MBC1564257.1"/>
    </source>
</evidence>
<dbReference type="EMBL" id="JAAROV010000001">
    <property type="protein sequence ID" value="MBC1315795.1"/>
    <property type="molecule type" value="Genomic_DNA"/>
</dbReference>
<evidence type="ECO:0000313" key="13">
    <source>
        <dbReference type="EMBL" id="MBC1373100.1"/>
    </source>
</evidence>
<evidence type="ECO:0000313" key="15">
    <source>
        <dbReference type="EMBL" id="MBC1492637.1"/>
    </source>
</evidence>
<evidence type="ECO:0000313" key="12">
    <source>
        <dbReference type="EMBL" id="MBC1330946.1"/>
    </source>
</evidence>
<evidence type="ECO:0000313" key="48">
    <source>
        <dbReference type="Proteomes" id="UP000574104"/>
    </source>
</evidence>
<dbReference type="Proteomes" id="UP000585696">
    <property type="component" value="Unassembled WGS sequence"/>
</dbReference>
<evidence type="ECO:0000313" key="32">
    <source>
        <dbReference type="Proteomes" id="UP000519573"/>
    </source>
</evidence>
<dbReference type="Proteomes" id="UP000539064">
    <property type="component" value="Unassembled WGS sequence"/>
</dbReference>
<dbReference type="EMBL" id="JNFA01000023">
    <property type="protein sequence ID" value="KGL40521.1"/>
    <property type="molecule type" value="Genomic_DNA"/>
</dbReference>
<dbReference type="EMBL" id="JAARRW010000001">
    <property type="protein sequence ID" value="MBC1560479.1"/>
    <property type="molecule type" value="Genomic_DNA"/>
</dbReference>
<comment type="caution">
    <text evidence="10">The sequence shown here is derived from an EMBL/GenBank/DDBJ whole genome shotgun (WGS) entry which is preliminary data.</text>
</comment>
<evidence type="ECO:0000313" key="11">
    <source>
        <dbReference type="EMBL" id="MBC1315795.1"/>
    </source>
</evidence>
<dbReference type="Proteomes" id="UP000519573">
    <property type="component" value="Unassembled WGS sequence"/>
</dbReference>
<proteinExistence type="inferred from homology"/>
<dbReference type="Proteomes" id="UP000546244">
    <property type="component" value="Unassembled WGS sequence"/>
</dbReference>
<dbReference type="RefSeq" id="WP_036085718.1">
    <property type="nucleotide sequence ID" value="NZ_CBCSHQ010000012.1"/>
</dbReference>
<sequence>MKKLNNKLGWSFTSPYIIFTLIFFLIPLVWAIWLSVTDWNMMSPDINFVGFENFTKAFASPAVKASFWVTYKFLIVFVPLALILSMVVAVLVNGLPRFKGLYLVAFFLPYLSSGVVTSLIVKGLLSYNSPLNIFLRDHFGWNIDWLGTPMTSLFVISLMIAWKMSGYYALILISGLSSINEEIYEAAAMDGSGRFRTFWKVTVPMMYPALFTVIVLAVGVSFGIFTEVYQLTGGGPNFATNTWQMEIYNQAFVNLKSGYASAISLMAAVVTFASIGVIKKGLEKWGERNGWS</sequence>
<evidence type="ECO:0000313" key="14">
    <source>
        <dbReference type="EMBL" id="MBC1403033.1"/>
    </source>
</evidence>
<name>A0A099W6Z1_9LIST</name>
<dbReference type="EMBL" id="JAARVD010000001">
    <property type="protein sequence ID" value="MBC1795091.1"/>
    <property type="molecule type" value="Genomic_DNA"/>
</dbReference>
<organism evidence="10 31">
    <name type="scientific">Listeria booriae</name>
    <dbReference type="NCBI Taxonomy" id="1552123"/>
    <lineage>
        <taxon>Bacteria</taxon>
        <taxon>Bacillati</taxon>
        <taxon>Bacillota</taxon>
        <taxon>Bacilli</taxon>
        <taxon>Bacillales</taxon>
        <taxon>Listeriaceae</taxon>
        <taxon>Listeria</taxon>
    </lineage>
</organism>
<dbReference type="EMBL" id="JAARYY010000001">
    <property type="protein sequence ID" value="MBC2242472.1"/>
    <property type="molecule type" value="Genomic_DNA"/>
</dbReference>
<dbReference type="Proteomes" id="UP000029844">
    <property type="component" value="Unassembled WGS sequence"/>
</dbReference>
<evidence type="ECO:0000256" key="4">
    <source>
        <dbReference type="ARBA" id="ARBA00022692"/>
    </source>
</evidence>
<accession>A0A099W6Z1</accession>
<keyword evidence="3" id="KW-1003">Cell membrane</keyword>
<dbReference type="STRING" id="1552123.EP57_08165"/>
<dbReference type="GO" id="GO:0005886">
    <property type="term" value="C:plasma membrane"/>
    <property type="evidence" value="ECO:0007669"/>
    <property type="project" value="UniProtKB-SubCell"/>
</dbReference>
<evidence type="ECO:0000256" key="8">
    <source>
        <dbReference type="RuleBase" id="RU363032"/>
    </source>
</evidence>
<evidence type="ECO:0000313" key="24">
    <source>
        <dbReference type="EMBL" id="MBC2176739.1"/>
    </source>
</evidence>
<keyword evidence="6" id="KW-0346">Stress response</keyword>
<comment type="subcellular location">
    <subcellularLocation>
        <location evidence="1 8">Cell membrane</location>
        <topology evidence="1 8">Multi-pass membrane protein</topology>
    </subcellularLocation>
</comment>
<evidence type="ECO:0000313" key="20">
    <source>
        <dbReference type="EMBL" id="MBC1791829.1"/>
    </source>
</evidence>
<dbReference type="EMBL" id="JAARYD010000004">
    <property type="protein sequence ID" value="MBC2176739.1"/>
    <property type="molecule type" value="Genomic_DNA"/>
</dbReference>
<dbReference type="PROSITE" id="PS50928">
    <property type="entry name" value="ABC_TM1"/>
    <property type="match status" value="1"/>
</dbReference>
<dbReference type="Pfam" id="PF00528">
    <property type="entry name" value="BPD_transp_1"/>
    <property type="match status" value="1"/>
</dbReference>
<dbReference type="Proteomes" id="UP000591929">
    <property type="component" value="Unassembled WGS sequence"/>
</dbReference>
<evidence type="ECO:0000313" key="19">
    <source>
        <dbReference type="EMBL" id="MBC1777712.1"/>
    </source>
</evidence>
<dbReference type="EMBL" id="JAARZS010000062">
    <property type="protein sequence ID" value="MBC2285827.1"/>
    <property type="molecule type" value="Genomic_DNA"/>
</dbReference>
<evidence type="ECO:0000313" key="28">
    <source>
        <dbReference type="EMBL" id="MBC2294960.1"/>
    </source>
</evidence>
<keyword evidence="4 8" id="KW-0812">Transmembrane</keyword>
<evidence type="ECO:0000313" key="43">
    <source>
        <dbReference type="Proteomes" id="UP000547643"/>
    </source>
</evidence>
<evidence type="ECO:0000256" key="7">
    <source>
        <dbReference type="ARBA" id="ARBA00023136"/>
    </source>
</evidence>
<dbReference type="Proteomes" id="UP000574104">
    <property type="component" value="Unassembled WGS sequence"/>
</dbReference>
<dbReference type="EMBL" id="JAARYH010000001">
    <property type="protein sequence ID" value="MBC2165584.1"/>
    <property type="molecule type" value="Genomic_DNA"/>
</dbReference>
<evidence type="ECO:0000256" key="6">
    <source>
        <dbReference type="ARBA" id="ARBA00023016"/>
    </source>
</evidence>
<evidence type="ECO:0000313" key="26">
    <source>
        <dbReference type="EMBL" id="MBC2242472.1"/>
    </source>
</evidence>
<dbReference type="Proteomes" id="UP000543005">
    <property type="component" value="Unassembled WGS sequence"/>
</dbReference>
<evidence type="ECO:0000313" key="34">
    <source>
        <dbReference type="Proteomes" id="UP000532866"/>
    </source>
</evidence>
<evidence type="ECO:0000313" key="44">
    <source>
        <dbReference type="Proteomes" id="UP000548082"/>
    </source>
</evidence>
<keyword evidence="2 8" id="KW-0813">Transport</keyword>
<feature type="transmembrane region" description="Helical" evidence="8">
    <location>
        <begin position="145"/>
        <end position="162"/>
    </location>
</feature>
<dbReference type="EMBL" id="JAARUV010000001">
    <property type="protein sequence ID" value="MBC1777712.1"/>
    <property type="molecule type" value="Genomic_DNA"/>
</dbReference>
<dbReference type="Proteomes" id="UP000533953">
    <property type="component" value="Unassembled WGS sequence"/>
</dbReference>
<evidence type="ECO:0000313" key="22">
    <source>
        <dbReference type="EMBL" id="MBC2115839.1"/>
    </source>
</evidence>
<dbReference type="Proteomes" id="UP000586951">
    <property type="component" value="Unassembled WGS sequence"/>
</dbReference>
<evidence type="ECO:0000313" key="10">
    <source>
        <dbReference type="EMBL" id="KGL40521.1"/>
    </source>
</evidence>
<dbReference type="Proteomes" id="UP000541735">
    <property type="component" value="Unassembled WGS sequence"/>
</dbReference>
<evidence type="ECO:0000313" key="51">
    <source>
        <dbReference type="Proteomes" id="UP000591929"/>
    </source>
</evidence>
<dbReference type="EMBL" id="JAASTX010000016">
    <property type="protein sequence ID" value="MBC1492637.1"/>
    <property type="molecule type" value="Genomic_DNA"/>
</dbReference>
<feature type="transmembrane region" description="Helical" evidence="8">
    <location>
        <begin position="205"/>
        <end position="225"/>
    </location>
</feature>
<dbReference type="InterPro" id="IPR051393">
    <property type="entry name" value="ABC_transporter_permease"/>
</dbReference>
<reference evidence="32 33" key="2">
    <citation type="submission" date="2020-03" db="EMBL/GenBank/DDBJ databases">
        <title>Soil Listeria distribution.</title>
        <authorList>
            <person name="Liao J."/>
            <person name="Wiedmann M."/>
        </authorList>
    </citation>
    <scope>NUCLEOTIDE SEQUENCE [LARGE SCALE GENOMIC DNA]</scope>
    <source>
        <strain evidence="29 47">FSL L7-0039</strain>
        <strain evidence="28 39">FSL L7-0051</strain>
        <strain evidence="27 49">FSL L7-0054</strain>
        <strain evidence="25 46">FSL L7-0149</strain>
        <strain evidence="26 45">FSL L7-0153</strain>
        <strain evidence="23 32">FSL L7-0245</strain>
        <strain evidence="24 37">FSL L7-0259</strain>
        <strain evidence="22 33">FSL L7-0360</strain>
        <strain evidence="20 36">FSL L7-0978</strain>
        <strain evidence="21 44">FSL L7-0990</strain>
        <strain evidence="19 43">FSL L7-1017</strain>
        <strain evidence="18 48">FSL L7-1299</strain>
        <strain evidence="16 38">FSL L7-1387</strain>
        <strain evidence="17 50">FSL L7-1427</strain>
        <strain evidence="15 35">FSL L7-1547</strain>
        <strain evidence="14 41">FSL L7-1658</strain>
        <strain evidence="13 51">FSL L7-1681</strain>
        <strain evidence="11 40">FSL L7-1816</strain>
        <strain evidence="12 34">FSL L7-1833</strain>
        <strain evidence="30 42">FSL L7-1850</strain>
    </source>
</reference>
<keyword evidence="31" id="KW-1185">Reference proteome</keyword>
<dbReference type="EMBL" id="JAARVG010000001">
    <property type="protein sequence ID" value="MBC1791829.1"/>
    <property type="molecule type" value="Genomic_DNA"/>
</dbReference>
<gene>
    <name evidence="10" type="ORF">EP57_08165</name>
    <name evidence="12" type="ORF">HB759_03180</name>
    <name evidence="11" type="ORF">HB811_03320</name>
    <name evidence="14" type="ORF">HB836_15680</name>
    <name evidence="13" type="ORF">HB847_12055</name>
    <name evidence="16" type="ORF">HB902_00245</name>
    <name evidence="18" type="ORF">HB904_05050</name>
    <name evidence="17" type="ORF">HB907_02500</name>
    <name evidence="30" type="ORF">HBP98_10185</name>
    <name evidence="19" type="ORF">HCA46_02590</name>
    <name evidence="20" type="ORF">HCA52_00250</name>
    <name evidence="21" type="ORF">HCA55_00070</name>
    <name evidence="22" type="ORF">HCB06_04335</name>
    <name evidence="26" type="ORF">HCB25_00250</name>
    <name evidence="23" type="ORF">HCB26_03195</name>
    <name evidence="24" type="ORF">HCB27_08935</name>
    <name evidence="25" type="ORF">HCB35_00250</name>
    <name evidence="27" type="ORF">HCB69_15740</name>
    <name evidence="28" type="ORF">HCC36_17255</name>
    <name evidence="15" type="ORF">HCI99_12490</name>
    <name evidence="29" type="ORF">HCJ81_09450</name>
</gene>
<feature type="transmembrane region" description="Helical" evidence="8">
    <location>
        <begin position="101"/>
        <end position="125"/>
    </location>
</feature>
<evidence type="ECO:0000313" key="46">
    <source>
        <dbReference type="Proteomes" id="UP000553016"/>
    </source>
</evidence>
<dbReference type="Proteomes" id="UP000550367">
    <property type="component" value="Unassembled WGS sequence"/>
</dbReference>
<evidence type="ECO:0000313" key="50">
    <source>
        <dbReference type="Proteomes" id="UP000586951"/>
    </source>
</evidence>
<dbReference type="EMBL" id="JAASWV010000012">
    <property type="protein sequence ID" value="MBC2311115.1"/>
    <property type="molecule type" value="Genomic_DNA"/>
</dbReference>
<dbReference type="GeneID" id="58717347"/>
<dbReference type="EMBL" id="JAARRU010000001">
    <property type="protein sequence ID" value="MBC1564257.1"/>
    <property type="molecule type" value="Genomic_DNA"/>
</dbReference>
<evidence type="ECO:0000313" key="37">
    <source>
        <dbReference type="Proteomes" id="UP000541735"/>
    </source>
</evidence>
<reference evidence="10 31" key="1">
    <citation type="submission" date="2014-05" db="EMBL/GenBank/DDBJ databases">
        <title>Novel Listeriaceae from food processing environments.</title>
        <authorList>
            <person name="den Bakker H.C."/>
        </authorList>
    </citation>
    <scope>NUCLEOTIDE SEQUENCE [LARGE SCALE GENOMIC DNA]</scope>
    <source>
        <strain evidence="10 31">FSL A5-0281</strain>
    </source>
</reference>
<evidence type="ECO:0000256" key="1">
    <source>
        <dbReference type="ARBA" id="ARBA00004651"/>
    </source>
</evidence>
<dbReference type="Proteomes" id="UP000544413">
    <property type="component" value="Unassembled WGS sequence"/>
</dbReference>
<evidence type="ECO:0000313" key="38">
    <source>
        <dbReference type="Proteomes" id="UP000541955"/>
    </source>
</evidence>
<dbReference type="OrthoDB" id="5174895at2"/>
<evidence type="ECO:0000313" key="18">
    <source>
        <dbReference type="EMBL" id="MBC1615542.1"/>
    </source>
</evidence>
<dbReference type="Gene3D" id="1.10.3720.10">
    <property type="entry name" value="MetI-like"/>
    <property type="match status" value="1"/>
</dbReference>
<dbReference type="PANTHER" id="PTHR30193:SF37">
    <property type="entry name" value="INNER MEMBRANE ABC TRANSPORTER PERMEASE PROTEIN YCJO"/>
    <property type="match status" value="1"/>
</dbReference>
<dbReference type="Proteomes" id="UP000541955">
    <property type="component" value="Unassembled WGS sequence"/>
</dbReference>
<evidence type="ECO:0000259" key="9">
    <source>
        <dbReference type="PROSITE" id="PS50928"/>
    </source>
</evidence>
<dbReference type="InterPro" id="IPR000515">
    <property type="entry name" value="MetI-like"/>
</dbReference>
<dbReference type="AlphaFoldDB" id="A0A099W6Z1"/>
<keyword evidence="5 8" id="KW-1133">Transmembrane helix</keyword>
<evidence type="ECO:0000313" key="29">
    <source>
        <dbReference type="EMBL" id="MBC2311115.1"/>
    </source>
</evidence>
<evidence type="ECO:0000313" key="35">
    <source>
        <dbReference type="Proteomes" id="UP000533953"/>
    </source>
</evidence>
<dbReference type="EMBL" id="JAARXI010000002">
    <property type="protein sequence ID" value="MBC2115839.1"/>
    <property type="molecule type" value="Genomic_DNA"/>
</dbReference>
<dbReference type="Proteomes" id="UP000553016">
    <property type="component" value="Unassembled WGS sequence"/>
</dbReference>
<dbReference type="Proteomes" id="UP000529446">
    <property type="component" value="Unassembled WGS sequence"/>
</dbReference>
<dbReference type="SUPFAM" id="SSF161098">
    <property type="entry name" value="MetI-like"/>
    <property type="match status" value="1"/>
</dbReference>
<dbReference type="GO" id="GO:0055085">
    <property type="term" value="P:transmembrane transport"/>
    <property type="evidence" value="ECO:0007669"/>
    <property type="project" value="InterPro"/>
</dbReference>
<evidence type="ECO:0000313" key="30">
    <source>
        <dbReference type="EMBL" id="MBC2372368.1"/>
    </source>
</evidence>
<dbReference type="EMBL" id="JAARSH010000003">
    <property type="protein sequence ID" value="MBC1615542.1"/>
    <property type="molecule type" value="Genomic_DNA"/>
</dbReference>
<evidence type="ECO:0000313" key="25">
    <source>
        <dbReference type="EMBL" id="MBC2238887.1"/>
    </source>
</evidence>
<dbReference type="EMBL" id="JAARZT010000055">
    <property type="protein sequence ID" value="MBC2294960.1"/>
    <property type="molecule type" value="Genomic_DNA"/>
</dbReference>
<evidence type="ECO:0000313" key="47">
    <source>
        <dbReference type="Proteomes" id="UP000565628"/>
    </source>
</evidence>
<dbReference type="EMBL" id="JAARMV010000002">
    <property type="protein sequence ID" value="MBC2372368.1"/>
    <property type="molecule type" value="Genomic_DNA"/>
</dbReference>
<evidence type="ECO:0000313" key="27">
    <source>
        <dbReference type="EMBL" id="MBC2285827.1"/>
    </source>
</evidence>
<evidence type="ECO:0000256" key="3">
    <source>
        <dbReference type="ARBA" id="ARBA00022475"/>
    </source>
</evidence>
<feature type="transmembrane region" description="Helical" evidence="8">
    <location>
        <begin position="12"/>
        <end position="33"/>
    </location>
</feature>
<dbReference type="Proteomes" id="UP000547643">
    <property type="component" value="Unassembled WGS sequence"/>
</dbReference>
<dbReference type="Proteomes" id="UP000543379">
    <property type="component" value="Unassembled WGS sequence"/>
</dbReference>
<dbReference type="eggNOG" id="COG1175">
    <property type="taxonomic scope" value="Bacteria"/>
</dbReference>
<feature type="domain" description="ABC transmembrane type-1" evidence="9">
    <location>
        <begin position="67"/>
        <end position="278"/>
    </location>
</feature>
<evidence type="ECO:0000313" key="39">
    <source>
        <dbReference type="Proteomes" id="UP000543005"/>
    </source>
</evidence>
<evidence type="ECO:0000313" key="23">
    <source>
        <dbReference type="EMBL" id="MBC2165584.1"/>
    </source>
</evidence>
<protein>
    <submittedName>
        <fullName evidence="10">Sugar ABC transporter permease</fullName>
    </submittedName>
</protein>
<dbReference type="Proteomes" id="UP000532866">
    <property type="component" value="Unassembled WGS sequence"/>
</dbReference>